<dbReference type="EMBL" id="CM012447">
    <property type="protein sequence ID" value="RVE66579.1"/>
    <property type="molecule type" value="Genomic_DNA"/>
</dbReference>
<dbReference type="GO" id="GO:0015031">
    <property type="term" value="P:protein transport"/>
    <property type="evidence" value="ECO:0007669"/>
    <property type="project" value="TreeGrafter"/>
</dbReference>
<comment type="subunit">
    <text evidence="13">Homodimer; disulfide-linked. Interacts with TXN/thioredoxin through its redox-active site. Interacts with transcriptional repressors ZBTB16, ZBTB32 and HDAC1. Interacts with DDIT4.</text>
</comment>
<reference evidence="15 16" key="2">
    <citation type="submission" date="2019-01" db="EMBL/GenBank/DDBJ databases">
        <title>A chromosome length genome reference of the Java medaka (oryzias javanicus).</title>
        <authorList>
            <person name="Herpin A."/>
            <person name="Takehana Y."/>
            <person name="Naruse K."/>
            <person name="Ansai S."/>
            <person name="Kawaguchi M."/>
        </authorList>
    </citation>
    <scope>NUCLEOTIDE SEQUENCE [LARGE SCALE GENOMIC DNA]</scope>
    <source>
        <strain evidence="15">RS831</strain>
        <tissue evidence="15">Whole body</tissue>
    </source>
</reference>
<dbReference type="GO" id="GO:0031625">
    <property type="term" value="F:ubiquitin protein ligase binding"/>
    <property type="evidence" value="ECO:0007669"/>
    <property type="project" value="TreeGrafter"/>
</dbReference>
<keyword evidence="8" id="KW-1015">Disulfide bond</keyword>
<comment type="subcellular location">
    <subcellularLocation>
        <location evidence="1">Cytoplasm</location>
    </subcellularLocation>
</comment>
<evidence type="ECO:0000256" key="6">
    <source>
        <dbReference type="ARBA" id="ARBA00022843"/>
    </source>
</evidence>
<keyword evidence="4" id="KW-1017">Isopeptide bond</keyword>
<evidence type="ECO:0000256" key="9">
    <source>
        <dbReference type="ARBA" id="ARBA00023163"/>
    </source>
</evidence>
<evidence type="ECO:0000256" key="4">
    <source>
        <dbReference type="ARBA" id="ARBA00022499"/>
    </source>
</evidence>
<dbReference type="Pfam" id="PF00339">
    <property type="entry name" value="Arrestin_N"/>
    <property type="match status" value="1"/>
</dbReference>
<dbReference type="Gene3D" id="2.60.40.640">
    <property type="match status" value="2"/>
</dbReference>
<dbReference type="Proteomes" id="UP000283210">
    <property type="component" value="Chromosome 11"/>
</dbReference>
<dbReference type="PANTHER" id="PTHR11188:SF14">
    <property type="entry name" value="THIOREDOXIN-INTERACTING PROTEIN"/>
    <property type="match status" value="1"/>
</dbReference>
<proteinExistence type="inferred from homology"/>
<evidence type="ECO:0000256" key="7">
    <source>
        <dbReference type="ARBA" id="ARBA00023015"/>
    </source>
</evidence>
<evidence type="ECO:0000313" key="15">
    <source>
        <dbReference type="EMBL" id="RVE66579.1"/>
    </source>
</evidence>
<accession>A0A3S2UAG1</accession>
<gene>
    <name evidence="15" type="ORF">OJAV_G00108660</name>
</gene>
<evidence type="ECO:0000256" key="8">
    <source>
        <dbReference type="ARBA" id="ARBA00023157"/>
    </source>
</evidence>
<dbReference type="GO" id="GO:0005737">
    <property type="term" value="C:cytoplasm"/>
    <property type="evidence" value="ECO:0007669"/>
    <property type="project" value="UniProtKB-SubCell"/>
</dbReference>
<evidence type="ECO:0000256" key="2">
    <source>
        <dbReference type="ARBA" id="ARBA00005298"/>
    </source>
</evidence>
<evidence type="ECO:0000256" key="1">
    <source>
        <dbReference type="ARBA" id="ARBA00004496"/>
    </source>
</evidence>
<protein>
    <recommendedName>
        <fullName evidence="11">Thioredoxin-interacting protein</fullName>
    </recommendedName>
</protein>
<dbReference type="InterPro" id="IPR011021">
    <property type="entry name" value="Arrestin-like_N"/>
</dbReference>
<organism evidence="15 16">
    <name type="scientific">Oryzias javanicus</name>
    <name type="common">Javanese ricefish</name>
    <name type="synonym">Aplocheilus javanicus</name>
    <dbReference type="NCBI Taxonomy" id="123683"/>
    <lineage>
        <taxon>Eukaryota</taxon>
        <taxon>Metazoa</taxon>
        <taxon>Chordata</taxon>
        <taxon>Craniata</taxon>
        <taxon>Vertebrata</taxon>
        <taxon>Euteleostomi</taxon>
        <taxon>Actinopterygii</taxon>
        <taxon>Neopterygii</taxon>
        <taxon>Teleostei</taxon>
        <taxon>Neoteleostei</taxon>
        <taxon>Acanthomorphata</taxon>
        <taxon>Ovalentaria</taxon>
        <taxon>Atherinomorphae</taxon>
        <taxon>Beloniformes</taxon>
        <taxon>Adrianichthyidae</taxon>
        <taxon>Oryziinae</taxon>
        <taxon>Oryzias</taxon>
    </lineage>
</organism>
<reference evidence="15 16" key="1">
    <citation type="submission" date="2018-11" db="EMBL/GenBank/DDBJ databases">
        <authorList>
            <person name="Lopez-Roques C."/>
            <person name="Donnadieu C."/>
            <person name="Bouchez O."/>
            <person name="Klopp C."/>
            <person name="Cabau C."/>
            <person name="Zahm M."/>
        </authorList>
    </citation>
    <scope>NUCLEOTIDE SEQUENCE [LARGE SCALE GENOMIC DNA]</scope>
    <source>
        <strain evidence="15">RS831</strain>
        <tissue evidence="15">Whole body</tissue>
    </source>
</reference>
<dbReference type="AlphaFoldDB" id="A0A3S2UAG1"/>
<evidence type="ECO:0000256" key="3">
    <source>
        <dbReference type="ARBA" id="ARBA00022490"/>
    </source>
</evidence>
<evidence type="ECO:0000256" key="5">
    <source>
        <dbReference type="ARBA" id="ARBA00022553"/>
    </source>
</evidence>
<dbReference type="InterPro" id="IPR014756">
    <property type="entry name" value="Ig_E-set"/>
</dbReference>
<keyword evidence="5" id="KW-0597">Phosphoprotein</keyword>
<evidence type="ECO:0000313" key="16">
    <source>
        <dbReference type="Proteomes" id="UP000283210"/>
    </source>
</evidence>
<keyword evidence="3" id="KW-0963">Cytoplasm</keyword>
<dbReference type="InterPro" id="IPR050357">
    <property type="entry name" value="Arrestin_domain-protein"/>
</dbReference>
<dbReference type="GO" id="GO:0007399">
    <property type="term" value="P:nervous system development"/>
    <property type="evidence" value="ECO:0007669"/>
    <property type="project" value="UniProtKB-ARBA"/>
</dbReference>
<keyword evidence="16" id="KW-1185">Reference proteome</keyword>
<keyword evidence="9" id="KW-0804">Transcription</keyword>
<feature type="domain" description="Arrestin C-terminal-like" evidence="14">
    <location>
        <begin position="206"/>
        <end position="333"/>
    </location>
</feature>
<dbReference type="InterPro" id="IPR011022">
    <property type="entry name" value="Arrestin_C-like"/>
</dbReference>
<evidence type="ECO:0000256" key="10">
    <source>
        <dbReference type="ARBA" id="ARBA00023306"/>
    </source>
</evidence>
<dbReference type="Pfam" id="PF02752">
    <property type="entry name" value="Arrestin_C"/>
    <property type="match status" value="1"/>
</dbReference>
<name>A0A3S2UAG1_ORYJA</name>
<comment type="function">
    <text evidence="12">May act as an oxidative stress mediator by inhibiting thioredoxin activity or by limiting its bioavailability. Interacts with COPS5 and restores COPS5-induced suppression of CDKN1B stability, blocking the COPS5-mediated translocation of CDKN1B from the nucleus to the cytoplasm. Functions as a transcriptional repressor, possibly by acting as a bridge molecule between transcription factors and corepressor complexes, and over-expression will induce G0/G1 cell cycle arrest. Required for the maturation of natural killer cells. Acts as a suppressor of tumor cell growth. Inhibits the proteasomal degradation of DDIT4, and thereby contributes to the inhibition of the mammalian target of rapamycin complex 1 (mTORC1).</text>
</comment>
<sequence>MNSCCSTETHRRRKLQRREQVLFTAPAATMVAMTKRLKSFQIVLSDPSKTFYCGGEKVCGRVEVEVNEMTRVSAVKVVALGCAKVEYAKGKQRCRQEAEYLRHEEVLSLHDQPTDADGSVVLRPGNKYQYTFGFDLPDQGQLVSSYKGKFGYVQYCVKAKLERPQQPTLECKKCFEVEEPLDINTPDLLSPTGGSKEKKVTCMFIPDGQVSLNAKIDRRGFCEGEDICINAKFENTCSRIVVPKAAIIAKHTYQANGRTKVFRQKLSSVRGNHIISGMCDAWQGKTIRVPKIKPSMLGCNIIRVEYALMIYIHIPGSEKLILELPLVIGTAGLGSRSNSVSSQEGSVSNASQSWVSLQMPSNPPSYSNLTRDVRLDQPLTPLLCDCDDTDGDSPIFMRSSSFQFPSSPVFAETEEEYNGNVRMLPVC</sequence>
<evidence type="ECO:0000256" key="11">
    <source>
        <dbReference type="ARBA" id="ARBA00039479"/>
    </source>
</evidence>
<evidence type="ECO:0000259" key="14">
    <source>
        <dbReference type="SMART" id="SM01017"/>
    </source>
</evidence>
<dbReference type="InterPro" id="IPR014752">
    <property type="entry name" value="Arrestin-like_C"/>
</dbReference>
<dbReference type="PANTHER" id="PTHR11188">
    <property type="entry name" value="ARRESTIN DOMAIN CONTAINING PROTEIN"/>
    <property type="match status" value="1"/>
</dbReference>
<keyword evidence="7" id="KW-0805">Transcription regulation</keyword>
<evidence type="ECO:0000256" key="13">
    <source>
        <dbReference type="ARBA" id="ARBA00046869"/>
    </source>
</evidence>
<evidence type="ECO:0000256" key="12">
    <source>
        <dbReference type="ARBA" id="ARBA00045565"/>
    </source>
</evidence>
<dbReference type="SMART" id="SM01017">
    <property type="entry name" value="Arrestin_C"/>
    <property type="match status" value="1"/>
</dbReference>
<keyword evidence="10" id="KW-0131">Cell cycle</keyword>
<dbReference type="SUPFAM" id="SSF81296">
    <property type="entry name" value="E set domains"/>
    <property type="match status" value="2"/>
</dbReference>
<comment type="similarity">
    <text evidence="2">Belongs to the arrestin family.</text>
</comment>
<dbReference type="OrthoDB" id="2333384at2759"/>
<keyword evidence="6" id="KW-0832">Ubl conjugation</keyword>